<comment type="caution">
    <text evidence="2">The sequence shown here is derived from an EMBL/GenBank/DDBJ whole genome shotgun (WGS) entry which is preliminary data.</text>
</comment>
<reference evidence="2" key="2">
    <citation type="submission" date="2021-08" db="EMBL/GenBank/DDBJ databases">
        <authorList>
            <person name="Eriksson T."/>
        </authorList>
    </citation>
    <scope>NUCLEOTIDE SEQUENCE</scope>
    <source>
        <strain evidence="2">Stoneville</strain>
        <tissue evidence="2">Whole head</tissue>
    </source>
</reference>
<sequence>MAADSVRSRLHFLLSRLLHFMQILRMKMRKIVEIDRMAVLRDWGLLRRKFSGCRRGLIENSDGERKLAVGINREKEKEREGTGVDQKGNATKTLESTTMPLPPIVGNLSRNFSFLVGSLVITTDRLGNCEWPRVRGRRTYRKNPPPNYVHPRRKTVVGLLA</sequence>
<reference evidence="2" key="1">
    <citation type="journal article" date="2020" name="J Insects Food Feed">
        <title>The yellow mealworm (Tenebrio molitor) genome: a resource for the emerging insects as food and feed industry.</title>
        <authorList>
            <person name="Eriksson T."/>
            <person name="Andere A."/>
            <person name="Kelstrup H."/>
            <person name="Emery V."/>
            <person name="Picard C."/>
        </authorList>
    </citation>
    <scope>NUCLEOTIDE SEQUENCE</scope>
    <source>
        <strain evidence="2">Stoneville</strain>
        <tissue evidence="2">Whole head</tissue>
    </source>
</reference>
<evidence type="ECO:0000313" key="2">
    <source>
        <dbReference type="EMBL" id="KAH0821796.1"/>
    </source>
</evidence>
<feature type="region of interest" description="Disordered" evidence="1">
    <location>
        <begin position="71"/>
        <end position="98"/>
    </location>
</feature>
<keyword evidence="3" id="KW-1185">Reference proteome</keyword>
<name>A0A8J6LQK8_TENMO</name>
<gene>
    <name evidence="2" type="ORF">GEV33_000995</name>
</gene>
<evidence type="ECO:0000256" key="1">
    <source>
        <dbReference type="SAM" id="MobiDB-lite"/>
    </source>
</evidence>
<dbReference type="Proteomes" id="UP000719412">
    <property type="component" value="Unassembled WGS sequence"/>
</dbReference>
<feature type="compositionally biased region" description="Polar residues" evidence="1">
    <location>
        <begin position="88"/>
        <end position="98"/>
    </location>
</feature>
<accession>A0A8J6LQK8</accession>
<organism evidence="2 3">
    <name type="scientific">Tenebrio molitor</name>
    <name type="common">Yellow mealworm beetle</name>
    <dbReference type="NCBI Taxonomy" id="7067"/>
    <lineage>
        <taxon>Eukaryota</taxon>
        <taxon>Metazoa</taxon>
        <taxon>Ecdysozoa</taxon>
        <taxon>Arthropoda</taxon>
        <taxon>Hexapoda</taxon>
        <taxon>Insecta</taxon>
        <taxon>Pterygota</taxon>
        <taxon>Neoptera</taxon>
        <taxon>Endopterygota</taxon>
        <taxon>Coleoptera</taxon>
        <taxon>Polyphaga</taxon>
        <taxon>Cucujiformia</taxon>
        <taxon>Tenebrionidae</taxon>
        <taxon>Tenebrio</taxon>
    </lineage>
</organism>
<dbReference type="EMBL" id="JABDTM020006101">
    <property type="protein sequence ID" value="KAH0821796.1"/>
    <property type="molecule type" value="Genomic_DNA"/>
</dbReference>
<dbReference type="AlphaFoldDB" id="A0A8J6LQK8"/>
<evidence type="ECO:0000313" key="3">
    <source>
        <dbReference type="Proteomes" id="UP000719412"/>
    </source>
</evidence>
<feature type="compositionally biased region" description="Basic and acidic residues" evidence="1">
    <location>
        <begin position="71"/>
        <end position="82"/>
    </location>
</feature>
<protein>
    <submittedName>
        <fullName evidence="2">Uncharacterized protein</fullName>
    </submittedName>
</protein>
<proteinExistence type="predicted"/>